<reference evidence="2" key="1">
    <citation type="journal article" date="2024" name="Gigascience">
        <title>Chromosome-level genome of the poultry shaft louse Menopon gallinae provides insight into the host-switching and adaptive evolution of parasitic lice.</title>
        <authorList>
            <person name="Xu Y."/>
            <person name="Ma L."/>
            <person name="Liu S."/>
            <person name="Liang Y."/>
            <person name="Liu Q."/>
            <person name="He Z."/>
            <person name="Tian L."/>
            <person name="Duan Y."/>
            <person name="Cai W."/>
            <person name="Li H."/>
            <person name="Song F."/>
        </authorList>
    </citation>
    <scope>NUCLEOTIDE SEQUENCE</scope>
    <source>
        <strain evidence="2">Cailab_2023a</strain>
    </source>
</reference>
<feature type="region of interest" description="Disordered" evidence="1">
    <location>
        <begin position="1"/>
        <end position="93"/>
    </location>
</feature>
<accession>A0AAW2IHV0</accession>
<feature type="region of interest" description="Disordered" evidence="1">
    <location>
        <begin position="347"/>
        <end position="377"/>
    </location>
</feature>
<feature type="region of interest" description="Disordered" evidence="1">
    <location>
        <begin position="187"/>
        <end position="235"/>
    </location>
</feature>
<comment type="caution">
    <text evidence="2">The sequence shown here is derived from an EMBL/GenBank/DDBJ whole genome shotgun (WGS) entry which is preliminary data.</text>
</comment>
<dbReference type="AlphaFoldDB" id="A0AAW2IHV0"/>
<evidence type="ECO:0000313" key="2">
    <source>
        <dbReference type="EMBL" id="KAL0281511.1"/>
    </source>
</evidence>
<sequence length="453" mass="48833">MRRGSFTGIASGGGPNEPLIVVEESGGIAEEEEDEDSKPSPAENFSINQYLLTPWRDTRKRSLPTPPCTSGITASQVRRLSERGGEGSGPSPIEQEFLATLSQAPAPQPGARRHSVVTISRAPPTTALFGRNRRESIAAFASGLPGLPLRRDSLVGQSRGSIGGGSNSGSSFNLQLDIMDNITEAKARAKERRKLSRTQSREMPDEKSKQAERSQQKQAAPTLQKRKTSDLLPLNLTSKKTGPGIICSNTDLKNILSPLTSSAQEICGLVERESSGATATSPTQPETALEKKRKQLKDRSNSFDVGFLPGTSAGTGGWFTKRHQPIAKKEEHCEVKSDILVTFNNEKQKSQSSLVANPDRAKPKSPTADRNQVVWDNRSGSVVDPQVLGSAIEVFLNRRSSQDPTSPVPRASPKDSPTKSSSRGWFGAGNEDAPEDDTCDSSICSTLKDLFVK</sequence>
<proteinExistence type="predicted"/>
<organism evidence="2">
    <name type="scientific">Menopon gallinae</name>
    <name type="common">poultry shaft louse</name>
    <dbReference type="NCBI Taxonomy" id="328185"/>
    <lineage>
        <taxon>Eukaryota</taxon>
        <taxon>Metazoa</taxon>
        <taxon>Ecdysozoa</taxon>
        <taxon>Arthropoda</taxon>
        <taxon>Hexapoda</taxon>
        <taxon>Insecta</taxon>
        <taxon>Pterygota</taxon>
        <taxon>Neoptera</taxon>
        <taxon>Paraneoptera</taxon>
        <taxon>Psocodea</taxon>
        <taxon>Troctomorpha</taxon>
        <taxon>Phthiraptera</taxon>
        <taxon>Amblycera</taxon>
        <taxon>Menoponidae</taxon>
        <taxon>Menopon</taxon>
    </lineage>
</organism>
<dbReference type="EMBL" id="JARGDH010000001">
    <property type="protein sequence ID" value="KAL0281511.1"/>
    <property type="molecule type" value="Genomic_DNA"/>
</dbReference>
<protein>
    <submittedName>
        <fullName evidence="2">Uncharacterized protein</fullName>
    </submittedName>
</protein>
<feature type="compositionally biased region" description="Basic and acidic residues" evidence="1">
    <location>
        <begin position="199"/>
        <end position="215"/>
    </location>
</feature>
<name>A0AAW2IHV0_9NEOP</name>
<gene>
    <name evidence="2" type="ORF">PYX00_002480</name>
</gene>
<feature type="compositionally biased region" description="Polar residues" evidence="1">
    <location>
        <begin position="275"/>
        <end position="286"/>
    </location>
</feature>
<evidence type="ECO:0000256" key="1">
    <source>
        <dbReference type="SAM" id="MobiDB-lite"/>
    </source>
</evidence>
<feature type="region of interest" description="Disordered" evidence="1">
    <location>
        <begin position="397"/>
        <end position="440"/>
    </location>
</feature>
<feature type="region of interest" description="Disordered" evidence="1">
    <location>
        <begin position="273"/>
        <end position="307"/>
    </location>
</feature>